<dbReference type="CDD" id="cd07067">
    <property type="entry name" value="HP_PGM_like"/>
    <property type="match status" value="1"/>
</dbReference>
<dbReference type="Gene3D" id="3.40.50.1240">
    <property type="entry name" value="Phosphoglycerate mutase-like"/>
    <property type="match status" value="1"/>
</dbReference>
<evidence type="ECO:0000256" key="3">
    <source>
        <dbReference type="PIRSR" id="PIRSR613078-1"/>
    </source>
</evidence>
<accession>A0A542Y620</accession>
<dbReference type="PANTHER" id="PTHR48100">
    <property type="entry name" value="BROAD-SPECIFICITY PHOSPHATASE YOR283W-RELATED"/>
    <property type="match status" value="1"/>
</dbReference>
<dbReference type="RefSeq" id="WP_141886787.1">
    <property type="nucleotide sequence ID" value="NZ_BAAAUY010000002.1"/>
</dbReference>
<evidence type="ECO:0000313" key="5">
    <source>
        <dbReference type="EMBL" id="TQL43477.1"/>
    </source>
</evidence>
<dbReference type="OrthoDB" id="4697614at2"/>
<feature type="active site" description="Proton donor/acceptor" evidence="3">
    <location>
        <position position="88"/>
    </location>
</feature>
<evidence type="ECO:0000256" key="1">
    <source>
        <dbReference type="ARBA" id="ARBA00023152"/>
    </source>
</evidence>
<dbReference type="PANTHER" id="PTHR48100:SF1">
    <property type="entry name" value="HISTIDINE PHOSPHATASE FAMILY PROTEIN-RELATED"/>
    <property type="match status" value="1"/>
</dbReference>
<proteinExistence type="predicted"/>
<dbReference type="Pfam" id="PF00300">
    <property type="entry name" value="His_Phos_1"/>
    <property type="match status" value="1"/>
</dbReference>
<evidence type="ECO:0000256" key="2">
    <source>
        <dbReference type="ARBA" id="ARBA00023235"/>
    </source>
</evidence>
<dbReference type="GO" id="GO:0005737">
    <property type="term" value="C:cytoplasm"/>
    <property type="evidence" value="ECO:0007669"/>
    <property type="project" value="TreeGrafter"/>
</dbReference>
<organism evidence="5 6">
    <name type="scientific">Leucobacter komagatae</name>
    <dbReference type="NCBI Taxonomy" id="55969"/>
    <lineage>
        <taxon>Bacteria</taxon>
        <taxon>Bacillati</taxon>
        <taxon>Actinomycetota</taxon>
        <taxon>Actinomycetes</taxon>
        <taxon>Micrococcales</taxon>
        <taxon>Microbacteriaceae</taxon>
        <taxon>Leucobacter</taxon>
    </lineage>
</organism>
<feature type="binding site" evidence="4">
    <location>
        <begin position="13"/>
        <end position="20"/>
    </location>
    <ligand>
        <name>substrate</name>
    </ligand>
</feature>
<gene>
    <name evidence="5" type="ORF">FB468_1498</name>
</gene>
<dbReference type="PROSITE" id="PS00175">
    <property type="entry name" value="PG_MUTASE"/>
    <property type="match status" value="1"/>
</dbReference>
<comment type="caution">
    <text evidence="5">The sequence shown here is derived from an EMBL/GenBank/DDBJ whole genome shotgun (WGS) entry which is preliminary data.</text>
</comment>
<keyword evidence="1" id="KW-0324">Glycolysis</keyword>
<dbReference type="GO" id="GO:0016791">
    <property type="term" value="F:phosphatase activity"/>
    <property type="evidence" value="ECO:0007669"/>
    <property type="project" value="TreeGrafter"/>
</dbReference>
<keyword evidence="2" id="KW-0413">Isomerase</keyword>
<keyword evidence="6" id="KW-1185">Reference proteome</keyword>
<dbReference type="Proteomes" id="UP000319094">
    <property type="component" value="Unassembled WGS sequence"/>
</dbReference>
<feature type="active site" description="Tele-phosphohistidine intermediate" evidence="3">
    <location>
        <position position="14"/>
    </location>
</feature>
<evidence type="ECO:0000313" key="6">
    <source>
        <dbReference type="Proteomes" id="UP000319094"/>
    </source>
</evidence>
<dbReference type="SUPFAM" id="SSF53254">
    <property type="entry name" value="Phosphoglycerate mutase-like"/>
    <property type="match status" value="1"/>
</dbReference>
<dbReference type="AlphaFoldDB" id="A0A542Y620"/>
<name>A0A542Y620_9MICO</name>
<protein>
    <submittedName>
        <fullName evidence="5">Putative phosphoglycerate mutase</fullName>
    </submittedName>
</protein>
<sequence length="194" mass="20321">MTTADVPVLALVRHGETDWNRARRIQGRTEVPLNGTGREQARGAAAALSARAWSSVHASPLGRAIETAEIIATGLSLGSPTINDGLWERDFGEAEGLSVADIEARWPGLDGIPGAEPLEAVAERSAQAIEELYGAAPGGVVVAHGAMLRAGIQRLTGDDVPRILNGEIWLLRRGATGYAATRMESTAATPLLQG</sequence>
<dbReference type="InterPro" id="IPR029033">
    <property type="entry name" value="His_PPase_superfam"/>
</dbReference>
<dbReference type="SMART" id="SM00855">
    <property type="entry name" value="PGAM"/>
    <property type="match status" value="1"/>
</dbReference>
<dbReference type="InterPro" id="IPR001345">
    <property type="entry name" value="PG/BPGM_mutase_AS"/>
</dbReference>
<feature type="binding site" evidence="4">
    <location>
        <position position="63"/>
    </location>
    <ligand>
        <name>substrate</name>
    </ligand>
</feature>
<dbReference type="InterPro" id="IPR050275">
    <property type="entry name" value="PGM_Phosphatase"/>
</dbReference>
<dbReference type="InterPro" id="IPR013078">
    <property type="entry name" value="His_Pase_superF_clade-1"/>
</dbReference>
<evidence type="ECO:0000256" key="4">
    <source>
        <dbReference type="PIRSR" id="PIRSR613078-2"/>
    </source>
</evidence>
<reference evidence="5 6" key="1">
    <citation type="submission" date="2019-06" db="EMBL/GenBank/DDBJ databases">
        <title>Sequencing the genomes of 1000 actinobacteria strains.</title>
        <authorList>
            <person name="Klenk H.-P."/>
        </authorList>
    </citation>
    <scope>NUCLEOTIDE SEQUENCE [LARGE SCALE GENOMIC DNA]</scope>
    <source>
        <strain evidence="5 6">DSM 8803</strain>
    </source>
</reference>
<dbReference type="EMBL" id="VFON01000001">
    <property type="protein sequence ID" value="TQL43477.1"/>
    <property type="molecule type" value="Genomic_DNA"/>
</dbReference>